<evidence type="ECO:0008006" key="2">
    <source>
        <dbReference type="Google" id="ProtNLM"/>
    </source>
</evidence>
<organism evidence="1">
    <name type="scientific">Graphocephala atropunctata</name>
    <dbReference type="NCBI Taxonomy" id="36148"/>
    <lineage>
        <taxon>Eukaryota</taxon>
        <taxon>Metazoa</taxon>
        <taxon>Ecdysozoa</taxon>
        <taxon>Arthropoda</taxon>
        <taxon>Hexapoda</taxon>
        <taxon>Insecta</taxon>
        <taxon>Pterygota</taxon>
        <taxon>Neoptera</taxon>
        <taxon>Paraneoptera</taxon>
        <taxon>Hemiptera</taxon>
        <taxon>Auchenorrhyncha</taxon>
        <taxon>Membracoidea</taxon>
        <taxon>Cicadellidae</taxon>
        <taxon>Cicadellinae</taxon>
        <taxon>Cicadellini</taxon>
        <taxon>Graphocephala</taxon>
    </lineage>
</organism>
<protein>
    <recommendedName>
        <fullName evidence="2">Endonuclease/exonuclease/phosphatase domain-containing protein</fullName>
    </recommendedName>
</protein>
<gene>
    <name evidence="1" type="ORF">g.32240</name>
</gene>
<name>A0A1B6LSH2_9HEMI</name>
<sequence length="145" mass="16656">VDKSTEVERTGVIDASGIKDHRGRSITDHKLIYCILAIRKDKVDSKLITYRDFSCFDIEQAVNDIAKTDWEQIITIEDVDNIEKAITANIRKVYDEHAPIVCKKVKKKRAPWRTDEIKSLSREKQSLRRDSGGQELIETGIVTRN</sequence>
<feature type="non-terminal residue" evidence="1">
    <location>
        <position position="145"/>
    </location>
</feature>
<accession>A0A1B6LSH2</accession>
<evidence type="ECO:0000313" key="1">
    <source>
        <dbReference type="EMBL" id="JAT26539.1"/>
    </source>
</evidence>
<reference evidence="1" key="1">
    <citation type="submission" date="2015-11" db="EMBL/GenBank/DDBJ databases">
        <title>De novo transcriptome assembly of four potential Pierce s Disease insect vectors from Arizona vineyards.</title>
        <authorList>
            <person name="Tassone E.E."/>
        </authorList>
    </citation>
    <scope>NUCLEOTIDE SEQUENCE</scope>
</reference>
<feature type="non-terminal residue" evidence="1">
    <location>
        <position position="1"/>
    </location>
</feature>
<proteinExistence type="predicted"/>
<dbReference type="EMBL" id="GEBQ01013438">
    <property type="protein sequence ID" value="JAT26539.1"/>
    <property type="molecule type" value="Transcribed_RNA"/>
</dbReference>
<dbReference type="AlphaFoldDB" id="A0A1B6LSH2"/>